<evidence type="ECO:0000313" key="2">
    <source>
        <dbReference type="EMBL" id="KAE8151517.1"/>
    </source>
</evidence>
<protein>
    <recommendedName>
        <fullName evidence="1">N-acetyltransferase domain-containing protein</fullName>
    </recommendedName>
</protein>
<dbReference type="InterPro" id="IPR016181">
    <property type="entry name" value="Acyl_CoA_acyltransferase"/>
</dbReference>
<dbReference type="InterPro" id="IPR000182">
    <property type="entry name" value="GNAT_dom"/>
</dbReference>
<gene>
    <name evidence="2" type="ORF">BDV25DRAFT_152511</name>
</gene>
<sequence length="256" mass="29836">MNSQIESTSPQGKEKTFFTRPMEMKDIPQAARLAATEYTGTELSTWLCPRHQEYPDDFYRRFVRMLKERYINPRSLGFVTVPASNPQTPVAYALFMRLGDDDIAKRYIATRSSWWRTLQSLWFSCWTWIESFIWRDRITDNDALATFEKSEKADQMRYWDSPEMKAKYGSRWHTLSVVVSSACQRRGLGKHLMNEVLRRAEDEGVVVGLEASKDGEKLYQSLGFELRGRFGLSLKRPVGGIMMWTPKTLHSCEFLN</sequence>
<keyword evidence="3" id="KW-1185">Reference proteome</keyword>
<dbReference type="EMBL" id="ML742069">
    <property type="protein sequence ID" value="KAE8151517.1"/>
    <property type="molecule type" value="Genomic_DNA"/>
</dbReference>
<reference evidence="2 3" key="1">
    <citation type="submission" date="2019-04" db="EMBL/GenBank/DDBJ databases">
        <title>Friends and foes A comparative genomics study of 23 Aspergillus species from section Flavi.</title>
        <authorList>
            <consortium name="DOE Joint Genome Institute"/>
            <person name="Kjaerbolling I."/>
            <person name="Vesth T."/>
            <person name="Frisvad J.C."/>
            <person name="Nybo J.L."/>
            <person name="Theobald S."/>
            <person name="Kildgaard S."/>
            <person name="Isbrandt T."/>
            <person name="Kuo A."/>
            <person name="Sato A."/>
            <person name="Lyhne E.K."/>
            <person name="Kogle M.E."/>
            <person name="Wiebenga A."/>
            <person name="Kun R.S."/>
            <person name="Lubbers R.J."/>
            <person name="Makela M.R."/>
            <person name="Barry K."/>
            <person name="Chovatia M."/>
            <person name="Clum A."/>
            <person name="Daum C."/>
            <person name="Haridas S."/>
            <person name="He G."/>
            <person name="LaButti K."/>
            <person name="Lipzen A."/>
            <person name="Mondo S."/>
            <person name="Riley R."/>
            <person name="Salamov A."/>
            <person name="Simmons B.A."/>
            <person name="Magnuson J.K."/>
            <person name="Henrissat B."/>
            <person name="Mortensen U.H."/>
            <person name="Larsen T.O."/>
            <person name="Devries R.P."/>
            <person name="Grigoriev I.V."/>
            <person name="Machida M."/>
            <person name="Baker S.E."/>
            <person name="Andersen M.R."/>
        </authorList>
    </citation>
    <scope>NUCLEOTIDE SEQUENCE [LARGE SCALE GENOMIC DNA]</scope>
    <source>
        <strain evidence="2 3">IBT 18842</strain>
    </source>
</reference>
<dbReference type="AlphaFoldDB" id="A0A5N6TYV1"/>
<dbReference type="InterPro" id="IPR052523">
    <property type="entry name" value="Trichothecene_AcTrans"/>
</dbReference>
<dbReference type="Proteomes" id="UP000325780">
    <property type="component" value="Unassembled WGS sequence"/>
</dbReference>
<evidence type="ECO:0000313" key="3">
    <source>
        <dbReference type="Proteomes" id="UP000325780"/>
    </source>
</evidence>
<proteinExistence type="predicted"/>
<accession>A0A5N6TYV1</accession>
<name>A0A5N6TYV1_ASPAV</name>
<dbReference type="CDD" id="cd04301">
    <property type="entry name" value="NAT_SF"/>
    <property type="match status" value="1"/>
</dbReference>
<dbReference type="PANTHER" id="PTHR42791:SF16">
    <property type="entry name" value="N-ACETYLTRANSFERASE DOMAIN-CONTAINING PROTEIN"/>
    <property type="match status" value="1"/>
</dbReference>
<dbReference type="Pfam" id="PF00583">
    <property type="entry name" value="Acetyltransf_1"/>
    <property type="match status" value="1"/>
</dbReference>
<dbReference type="OrthoDB" id="410198at2759"/>
<feature type="domain" description="N-acetyltransferase" evidence="1">
    <location>
        <begin position="103"/>
        <end position="250"/>
    </location>
</feature>
<dbReference type="SUPFAM" id="SSF55729">
    <property type="entry name" value="Acyl-CoA N-acyltransferases (Nat)"/>
    <property type="match status" value="1"/>
</dbReference>
<dbReference type="PROSITE" id="PS51186">
    <property type="entry name" value="GNAT"/>
    <property type="match status" value="1"/>
</dbReference>
<dbReference type="PANTHER" id="PTHR42791">
    <property type="entry name" value="GNAT FAMILY ACETYLTRANSFERASE"/>
    <property type="match status" value="1"/>
</dbReference>
<evidence type="ECO:0000259" key="1">
    <source>
        <dbReference type="PROSITE" id="PS51186"/>
    </source>
</evidence>
<dbReference type="Gene3D" id="3.40.630.30">
    <property type="match status" value="1"/>
</dbReference>
<organism evidence="2 3">
    <name type="scientific">Aspergillus avenaceus</name>
    <dbReference type="NCBI Taxonomy" id="36643"/>
    <lineage>
        <taxon>Eukaryota</taxon>
        <taxon>Fungi</taxon>
        <taxon>Dikarya</taxon>
        <taxon>Ascomycota</taxon>
        <taxon>Pezizomycotina</taxon>
        <taxon>Eurotiomycetes</taxon>
        <taxon>Eurotiomycetidae</taxon>
        <taxon>Eurotiales</taxon>
        <taxon>Aspergillaceae</taxon>
        <taxon>Aspergillus</taxon>
        <taxon>Aspergillus subgen. Circumdati</taxon>
    </lineage>
</organism>
<dbReference type="GO" id="GO:0016747">
    <property type="term" value="F:acyltransferase activity, transferring groups other than amino-acyl groups"/>
    <property type="evidence" value="ECO:0007669"/>
    <property type="project" value="InterPro"/>
</dbReference>